<sequence length="203" mass="22588">MDDTPALAISTEVVYKTAELYREGSPQTANLLNHSSYVDDLIDSRPSKPDALKIAKESEDILAKGGFAVKCWQFSCETQPRVKEELLKLDLPEKSVESSDQGLIRLKGTDENLRVLGLGWNPKKEPLPGEKKVHVAAASSIEALLIDYERFSSINKAIWVVARFLNIAKKKSFKGGRTLSISVKQLQEAENFIVKEVQKSIES</sequence>
<evidence type="ECO:0000313" key="2">
    <source>
        <dbReference type="Proteomes" id="UP001152795"/>
    </source>
</evidence>
<dbReference type="AlphaFoldDB" id="A0A6S7K4I2"/>
<accession>A0A6S7K4I2</accession>
<evidence type="ECO:0000313" key="1">
    <source>
        <dbReference type="EMBL" id="CAB4040336.1"/>
    </source>
</evidence>
<proteinExistence type="predicted"/>
<name>A0A6S7K4I2_PARCT</name>
<comment type="caution">
    <text evidence="1">The sequence shown here is derived from an EMBL/GenBank/DDBJ whole genome shotgun (WGS) entry which is preliminary data.</text>
</comment>
<gene>
    <name evidence="1" type="ORF">PACLA_8A055991</name>
</gene>
<dbReference type="OrthoDB" id="6434680at2759"/>
<reference evidence="1" key="1">
    <citation type="submission" date="2020-04" db="EMBL/GenBank/DDBJ databases">
        <authorList>
            <person name="Alioto T."/>
            <person name="Alioto T."/>
            <person name="Gomez Garrido J."/>
        </authorList>
    </citation>
    <scope>NUCLEOTIDE SEQUENCE</scope>
    <source>
        <strain evidence="1">A484AB</strain>
    </source>
</reference>
<protein>
    <submittedName>
        <fullName evidence="1">Uncharacterized protein</fullName>
    </submittedName>
</protein>
<dbReference type="EMBL" id="CACRXK020026654">
    <property type="protein sequence ID" value="CAB4040336.1"/>
    <property type="molecule type" value="Genomic_DNA"/>
</dbReference>
<organism evidence="1 2">
    <name type="scientific">Paramuricea clavata</name>
    <name type="common">Red gorgonian</name>
    <name type="synonym">Violescent sea-whip</name>
    <dbReference type="NCBI Taxonomy" id="317549"/>
    <lineage>
        <taxon>Eukaryota</taxon>
        <taxon>Metazoa</taxon>
        <taxon>Cnidaria</taxon>
        <taxon>Anthozoa</taxon>
        <taxon>Octocorallia</taxon>
        <taxon>Malacalcyonacea</taxon>
        <taxon>Plexauridae</taxon>
        <taxon>Paramuricea</taxon>
    </lineage>
</organism>
<keyword evidence="2" id="KW-1185">Reference proteome</keyword>
<dbReference type="Proteomes" id="UP001152795">
    <property type="component" value="Unassembled WGS sequence"/>
</dbReference>